<evidence type="ECO:0000313" key="2">
    <source>
        <dbReference type="EMBL" id="PWY99487.1"/>
    </source>
</evidence>
<name>A0A317XNM8_9BASI</name>
<organism evidence="2 3">
    <name type="scientific">Testicularia cyperi</name>
    <dbReference type="NCBI Taxonomy" id="1882483"/>
    <lineage>
        <taxon>Eukaryota</taxon>
        <taxon>Fungi</taxon>
        <taxon>Dikarya</taxon>
        <taxon>Basidiomycota</taxon>
        <taxon>Ustilaginomycotina</taxon>
        <taxon>Ustilaginomycetes</taxon>
        <taxon>Ustilaginales</taxon>
        <taxon>Anthracoideaceae</taxon>
        <taxon>Testicularia</taxon>
    </lineage>
</organism>
<dbReference type="EMBL" id="KZ819195">
    <property type="protein sequence ID" value="PWY99487.1"/>
    <property type="molecule type" value="Genomic_DNA"/>
</dbReference>
<evidence type="ECO:0008006" key="4">
    <source>
        <dbReference type="Google" id="ProtNLM"/>
    </source>
</evidence>
<evidence type="ECO:0000256" key="1">
    <source>
        <dbReference type="SAM" id="SignalP"/>
    </source>
</evidence>
<protein>
    <recommendedName>
        <fullName evidence="4">DUF4136 domain-containing protein</fullName>
    </recommendedName>
</protein>
<feature type="signal peptide" evidence="1">
    <location>
        <begin position="1"/>
        <end position="23"/>
    </location>
</feature>
<proteinExistence type="predicted"/>
<dbReference type="Proteomes" id="UP000246740">
    <property type="component" value="Unassembled WGS sequence"/>
</dbReference>
<accession>A0A317XNM8</accession>
<dbReference type="AlphaFoldDB" id="A0A317XNM8"/>
<evidence type="ECO:0000313" key="3">
    <source>
        <dbReference type="Proteomes" id="UP000246740"/>
    </source>
</evidence>
<keyword evidence="1" id="KW-0732">Signal</keyword>
<sequence>MTRFPLLSAVALLLLLLLELATAFEHEDRFDPFRTKVFAGVRGETEYIGNIQDRIEDRVRPTVEQEAVEYSKQRGFVYSHGGQRSGSEYLVSTTSPFDELGIELRIPAGDVGITYLKRTGNNWKLLSISHVKNPSPTLLSGIISGFRELRARK</sequence>
<feature type="chain" id="PRO_5016233972" description="DUF4136 domain-containing protein" evidence="1">
    <location>
        <begin position="24"/>
        <end position="153"/>
    </location>
</feature>
<dbReference type="InParanoid" id="A0A317XNM8"/>
<gene>
    <name evidence="2" type="ORF">BCV70DRAFT_207079</name>
</gene>
<reference evidence="2 3" key="1">
    <citation type="journal article" date="2018" name="Mol. Biol. Evol.">
        <title>Broad Genomic Sampling Reveals a Smut Pathogenic Ancestry of the Fungal Clade Ustilaginomycotina.</title>
        <authorList>
            <person name="Kijpornyongpan T."/>
            <person name="Mondo S.J."/>
            <person name="Barry K."/>
            <person name="Sandor L."/>
            <person name="Lee J."/>
            <person name="Lipzen A."/>
            <person name="Pangilinan J."/>
            <person name="LaButti K."/>
            <person name="Hainaut M."/>
            <person name="Henrissat B."/>
            <person name="Grigoriev I.V."/>
            <person name="Spatafora J.W."/>
            <person name="Aime M.C."/>
        </authorList>
    </citation>
    <scope>NUCLEOTIDE SEQUENCE [LARGE SCALE GENOMIC DNA]</scope>
    <source>
        <strain evidence="2 3">MCA 3645</strain>
    </source>
</reference>
<keyword evidence="3" id="KW-1185">Reference proteome</keyword>